<dbReference type="InterPro" id="IPR029058">
    <property type="entry name" value="AB_hydrolase_fold"/>
</dbReference>
<reference evidence="4 5" key="1">
    <citation type="submission" date="2017-08" db="EMBL/GenBank/DDBJ databases">
        <title>The complete genome sequence of Maribacter sp. B1, isolated from deep-sea sediment.</title>
        <authorList>
            <person name="Wu Y.-H."/>
            <person name="Cheng H."/>
            <person name="Xu X.-W."/>
        </authorList>
    </citation>
    <scope>NUCLEOTIDE SEQUENCE [LARGE SCALE GENOMIC DNA]</scope>
    <source>
        <strain evidence="4 5">B1</strain>
    </source>
</reference>
<dbReference type="InterPro" id="IPR022742">
    <property type="entry name" value="Hydrolase_4"/>
</dbReference>
<dbReference type="PANTHER" id="PTHR43265:SF1">
    <property type="entry name" value="ESTERASE ESTD"/>
    <property type="match status" value="1"/>
</dbReference>
<dbReference type="InterPro" id="IPR002471">
    <property type="entry name" value="Pept_S9_AS"/>
</dbReference>
<dbReference type="EMBL" id="CP022957">
    <property type="protein sequence ID" value="ASV30290.1"/>
    <property type="molecule type" value="Genomic_DNA"/>
</dbReference>
<dbReference type="Proteomes" id="UP000215244">
    <property type="component" value="Chromosome"/>
</dbReference>
<evidence type="ECO:0000256" key="2">
    <source>
        <dbReference type="SAM" id="SignalP"/>
    </source>
</evidence>
<keyword evidence="1 4" id="KW-0378">Hydrolase</keyword>
<evidence type="ECO:0000313" key="4">
    <source>
        <dbReference type="EMBL" id="ASV30290.1"/>
    </source>
</evidence>
<dbReference type="RefSeq" id="WP_094996910.1">
    <property type="nucleotide sequence ID" value="NZ_BMJL01000002.1"/>
</dbReference>
<sequence>MKSRPIVLILFLFAVTLTAQDITGDWHGMLKVQSMQLRVVFHIQEESEGYTATMDSPDQGAKGIPATSTSFENSVLKIGMPNLGIVYKGTLNEAGTITGDFNQYGQILPLELSREVPEKESVLRPQEPVKPYPYYTEEVTFTNKKANVELAGTLSLPQQEGVFPVVVLISGSGPQNRDEELFGHRPFLVLADHLTRNGIAVLRYDDRGTALSKGNFESATSEDFAEDVEAAVAYLQTRKEIDANHIGLIGHSEGGIIAPMVASRDKDIAFIVLMAGSGIPGDELLLLQQRAVGKVSGLSENLLMDIELANKAVFSMIKESTNIAQLSSDLTQYLKEHPDTTKPPGVDADTYAQLKVDQLLNPWWLHLIRYDPAIALEEVACPVLAINGEKDLQVPPKENLTAIQEALERGGNTQVTIKELPKLNHLFQESTTGSPVEYGQISQTFAPEALDTILTWIQKQLHQ</sequence>
<protein>
    <submittedName>
        <fullName evidence="4">Alpha/beta hydrolase</fullName>
    </submittedName>
</protein>
<dbReference type="Gene3D" id="3.40.50.1820">
    <property type="entry name" value="alpha/beta hydrolase"/>
    <property type="match status" value="1"/>
</dbReference>
<dbReference type="GO" id="GO:0006508">
    <property type="term" value="P:proteolysis"/>
    <property type="evidence" value="ECO:0007669"/>
    <property type="project" value="InterPro"/>
</dbReference>
<dbReference type="OrthoDB" id="9809549at2"/>
<gene>
    <name evidence="4" type="ORF">CJ263_08710</name>
</gene>
<feature type="domain" description="Serine aminopeptidase S33" evidence="3">
    <location>
        <begin position="190"/>
        <end position="426"/>
    </location>
</feature>
<dbReference type="PANTHER" id="PTHR43265">
    <property type="entry name" value="ESTERASE ESTD"/>
    <property type="match status" value="1"/>
</dbReference>
<feature type="signal peptide" evidence="2">
    <location>
        <begin position="1"/>
        <end position="19"/>
    </location>
</feature>
<keyword evidence="2" id="KW-0732">Signal</keyword>
<organism evidence="4 5">
    <name type="scientific">Maribacter cobaltidurans</name>
    <dbReference type="NCBI Taxonomy" id="1178778"/>
    <lineage>
        <taxon>Bacteria</taxon>
        <taxon>Pseudomonadati</taxon>
        <taxon>Bacteroidota</taxon>
        <taxon>Flavobacteriia</taxon>
        <taxon>Flavobacteriales</taxon>
        <taxon>Flavobacteriaceae</taxon>
        <taxon>Maribacter</taxon>
    </lineage>
</organism>
<accession>A0A223V581</accession>
<dbReference type="SUPFAM" id="SSF53474">
    <property type="entry name" value="alpha/beta-Hydrolases"/>
    <property type="match status" value="1"/>
</dbReference>
<dbReference type="Pfam" id="PF12146">
    <property type="entry name" value="Hydrolase_4"/>
    <property type="match status" value="1"/>
</dbReference>
<dbReference type="InterPro" id="IPR053145">
    <property type="entry name" value="AB_hydrolase_Est10"/>
</dbReference>
<dbReference type="KEGG" id="marb:CJ263_08710"/>
<keyword evidence="5" id="KW-1185">Reference proteome</keyword>
<feature type="chain" id="PRO_5012668706" evidence="2">
    <location>
        <begin position="20"/>
        <end position="463"/>
    </location>
</feature>
<dbReference type="PROSITE" id="PS00708">
    <property type="entry name" value="PRO_ENDOPEP_SER"/>
    <property type="match status" value="1"/>
</dbReference>
<evidence type="ECO:0000259" key="3">
    <source>
        <dbReference type="Pfam" id="PF12146"/>
    </source>
</evidence>
<dbReference type="GO" id="GO:0052689">
    <property type="term" value="F:carboxylic ester hydrolase activity"/>
    <property type="evidence" value="ECO:0007669"/>
    <property type="project" value="TreeGrafter"/>
</dbReference>
<evidence type="ECO:0000256" key="1">
    <source>
        <dbReference type="ARBA" id="ARBA00022801"/>
    </source>
</evidence>
<name>A0A223V581_9FLAO</name>
<evidence type="ECO:0000313" key="5">
    <source>
        <dbReference type="Proteomes" id="UP000215244"/>
    </source>
</evidence>
<dbReference type="AlphaFoldDB" id="A0A223V581"/>
<dbReference type="GO" id="GO:0004252">
    <property type="term" value="F:serine-type endopeptidase activity"/>
    <property type="evidence" value="ECO:0007669"/>
    <property type="project" value="InterPro"/>
</dbReference>
<proteinExistence type="predicted"/>